<evidence type="ECO:0000256" key="1">
    <source>
        <dbReference type="ARBA" id="ARBA00004651"/>
    </source>
</evidence>
<evidence type="ECO:0000313" key="11">
    <source>
        <dbReference type="EMBL" id="PKY66742.1"/>
    </source>
</evidence>
<dbReference type="InterPro" id="IPR011527">
    <property type="entry name" value="ABC1_TM_dom"/>
</dbReference>
<dbReference type="SUPFAM" id="SSF52540">
    <property type="entry name" value="P-loop containing nucleoside triphosphate hydrolases"/>
    <property type="match status" value="1"/>
</dbReference>
<evidence type="ECO:0000256" key="8">
    <source>
        <dbReference type="SAM" id="Phobius"/>
    </source>
</evidence>
<keyword evidence="3" id="KW-0547">Nucleotide-binding</keyword>
<dbReference type="Gene3D" id="1.20.1560.10">
    <property type="entry name" value="ABC transporter type 1, transmembrane domain"/>
    <property type="match status" value="1"/>
</dbReference>
<keyword evidence="4" id="KW-0067">ATP-binding</keyword>
<feature type="region of interest" description="Disordered" evidence="7">
    <location>
        <begin position="322"/>
        <end position="360"/>
    </location>
</feature>
<sequence length="626" mass="66058">MRPFDPRLLKYARSARKPIIITGLIGTLIAIAVITQSLLISAALSPVITGNARLSDVAGFVVALVIVIIIRGLLVGLRDSLGQRAADSAIRDLRCEVLRATEELGPRWRAVHGADTTTLLTRGLDDLGPYFVKFLPQLVLTMTATPLALAVMLYLDAWSGVIALFVIPLIPVFMALIGRFTQDSSKAKLVAMERLGSQLLDLMAGLPTLRSLGRENGPRAHLEALGKENTRTTMATLRVAFLSGAALEFLSTLSVALVAVEVGMRLVAGNVTLFTGLAVIMLAPEVFEPLRQVGAQFHASANGVAAAQSAFEIIETERPQASRTVSPLVSSPSNEATLTASTSSPNSGADRDSTSPVSLPPISSCTIELENLSVAARGTWAPHNLSASIQPGQLTVLEGASGAGKSTTVLTILNLLTPTKGSVVLAPLDGATPSCDVSDCDANSWWKQITWVPQAPTILPGTLLENMALKTVTGDLVEAAQATGFHTIVEAMPDGWDSKVGVGGIGLSVGQRQRLALTRALVNDSPLVILDEPTAHLDAVSEEEITRAIRALKSQGKTVLVIAHRQALKTIADLVILVESAPATIQDIEEYPQLGVNDWAQTSVDVDLPGILTVSATDTDPEKAVN</sequence>
<dbReference type="GO" id="GO:0005524">
    <property type="term" value="F:ATP binding"/>
    <property type="evidence" value="ECO:0007669"/>
    <property type="project" value="UniProtKB-KW"/>
</dbReference>
<name>A0A2I1I6H7_9ACTO</name>
<dbReference type="InterPro" id="IPR003593">
    <property type="entry name" value="AAA+_ATPase"/>
</dbReference>
<feature type="domain" description="ABC transmembrane type-1" evidence="10">
    <location>
        <begin position="20"/>
        <end position="302"/>
    </location>
</feature>
<organism evidence="11 12">
    <name type="scientific">Schaalia turicensis</name>
    <dbReference type="NCBI Taxonomy" id="131111"/>
    <lineage>
        <taxon>Bacteria</taxon>
        <taxon>Bacillati</taxon>
        <taxon>Actinomycetota</taxon>
        <taxon>Actinomycetes</taxon>
        <taxon>Actinomycetales</taxon>
        <taxon>Actinomycetaceae</taxon>
        <taxon>Schaalia</taxon>
    </lineage>
</organism>
<gene>
    <name evidence="11" type="primary">cydD</name>
    <name evidence="11" type="ORF">CYJ25_00385</name>
</gene>
<dbReference type="InterPro" id="IPR027417">
    <property type="entry name" value="P-loop_NTPase"/>
</dbReference>
<proteinExistence type="predicted"/>
<evidence type="ECO:0000256" key="7">
    <source>
        <dbReference type="SAM" id="MobiDB-lite"/>
    </source>
</evidence>
<protein>
    <submittedName>
        <fullName evidence="11">Thiol reductant ABC exporter subunit CydD</fullName>
    </submittedName>
</protein>
<evidence type="ECO:0000256" key="6">
    <source>
        <dbReference type="ARBA" id="ARBA00023136"/>
    </source>
</evidence>
<feature type="transmembrane region" description="Helical" evidence="8">
    <location>
        <begin position="20"/>
        <end position="45"/>
    </location>
</feature>
<dbReference type="GO" id="GO:0016887">
    <property type="term" value="F:ATP hydrolysis activity"/>
    <property type="evidence" value="ECO:0007669"/>
    <property type="project" value="InterPro"/>
</dbReference>
<dbReference type="CDD" id="cd18584">
    <property type="entry name" value="ABC_6TM_AarD_CydD"/>
    <property type="match status" value="1"/>
</dbReference>
<accession>A0A2I1I6H7</accession>
<comment type="subcellular location">
    <subcellularLocation>
        <location evidence="1">Cell membrane</location>
        <topology evidence="1">Multi-pass membrane protein</topology>
    </subcellularLocation>
</comment>
<keyword evidence="5 8" id="KW-1133">Transmembrane helix</keyword>
<dbReference type="Proteomes" id="UP000234545">
    <property type="component" value="Unassembled WGS sequence"/>
</dbReference>
<dbReference type="NCBIfam" id="TIGR02857">
    <property type="entry name" value="CydD"/>
    <property type="match status" value="1"/>
</dbReference>
<dbReference type="AlphaFoldDB" id="A0A2I1I6H7"/>
<dbReference type="PANTHER" id="PTHR24221">
    <property type="entry name" value="ATP-BINDING CASSETTE SUB-FAMILY B"/>
    <property type="match status" value="1"/>
</dbReference>
<dbReference type="PANTHER" id="PTHR24221:SF590">
    <property type="entry name" value="COMPONENT LINKED WITH THE ASSEMBLY OF CYTOCHROME' TRANSPORT TRANSMEMBRANE ATP-BINDING PROTEIN ABC TRANSPORTER CYDD-RELATED"/>
    <property type="match status" value="1"/>
</dbReference>
<feature type="transmembrane region" description="Helical" evidence="8">
    <location>
        <begin position="134"/>
        <end position="155"/>
    </location>
</feature>
<keyword evidence="6 8" id="KW-0472">Membrane</keyword>
<evidence type="ECO:0000256" key="3">
    <source>
        <dbReference type="ARBA" id="ARBA00022741"/>
    </source>
</evidence>
<feature type="domain" description="ABC transporter" evidence="9">
    <location>
        <begin position="367"/>
        <end position="604"/>
    </location>
</feature>
<dbReference type="EMBL" id="PKKJ01000001">
    <property type="protein sequence ID" value="PKY66742.1"/>
    <property type="molecule type" value="Genomic_DNA"/>
</dbReference>
<feature type="transmembrane region" description="Helical" evidence="8">
    <location>
        <begin position="57"/>
        <end position="77"/>
    </location>
</feature>
<evidence type="ECO:0000256" key="4">
    <source>
        <dbReference type="ARBA" id="ARBA00022840"/>
    </source>
</evidence>
<dbReference type="CDD" id="cd03228">
    <property type="entry name" value="ABCC_MRP_Like"/>
    <property type="match status" value="1"/>
</dbReference>
<dbReference type="PROSITE" id="PS50929">
    <property type="entry name" value="ABC_TM1F"/>
    <property type="match status" value="1"/>
</dbReference>
<evidence type="ECO:0000259" key="10">
    <source>
        <dbReference type="PROSITE" id="PS50929"/>
    </source>
</evidence>
<dbReference type="GO" id="GO:0005886">
    <property type="term" value="C:plasma membrane"/>
    <property type="evidence" value="ECO:0007669"/>
    <property type="project" value="UniProtKB-SubCell"/>
</dbReference>
<dbReference type="Pfam" id="PF00664">
    <property type="entry name" value="ABC_membrane"/>
    <property type="match status" value="1"/>
</dbReference>
<dbReference type="SUPFAM" id="SSF90123">
    <property type="entry name" value="ABC transporter transmembrane region"/>
    <property type="match status" value="1"/>
</dbReference>
<feature type="transmembrane region" description="Helical" evidence="8">
    <location>
        <begin position="239"/>
        <end position="260"/>
    </location>
</feature>
<comment type="caution">
    <text evidence="11">The sequence shown here is derived from an EMBL/GenBank/DDBJ whole genome shotgun (WGS) entry which is preliminary data.</text>
</comment>
<feature type="compositionally biased region" description="Polar residues" evidence="7">
    <location>
        <begin position="322"/>
        <end position="347"/>
    </location>
</feature>
<keyword evidence="2 8" id="KW-0812">Transmembrane</keyword>
<dbReference type="GO" id="GO:0140359">
    <property type="term" value="F:ABC-type transporter activity"/>
    <property type="evidence" value="ECO:0007669"/>
    <property type="project" value="InterPro"/>
</dbReference>
<dbReference type="InterPro" id="IPR014216">
    <property type="entry name" value="ABC_transptr_CydD"/>
</dbReference>
<reference evidence="11 12" key="1">
    <citation type="submission" date="2017-12" db="EMBL/GenBank/DDBJ databases">
        <title>Phylogenetic diversity of female urinary microbiome.</title>
        <authorList>
            <person name="Thomas-White K."/>
            <person name="Wolfe A.J."/>
        </authorList>
    </citation>
    <scope>NUCLEOTIDE SEQUENCE [LARGE SCALE GENOMIC DNA]</scope>
    <source>
        <strain evidence="11 12">UMB0250</strain>
    </source>
</reference>
<evidence type="ECO:0000256" key="2">
    <source>
        <dbReference type="ARBA" id="ARBA00022692"/>
    </source>
</evidence>
<evidence type="ECO:0000313" key="12">
    <source>
        <dbReference type="Proteomes" id="UP000234545"/>
    </source>
</evidence>
<feature type="transmembrane region" description="Helical" evidence="8">
    <location>
        <begin position="161"/>
        <end position="178"/>
    </location>
</feature>
<dbReference type="GO" id="GO:0042883">
    <property type="term" value="P:cysteine transport"/>
    <property type="evidence" value="ECO:0007669"/>
    <property type="project" value="InterPro"/>
</dbReference>
<evidence type="ECO:0000259" key="9">
    <source>
        <dbReference type="PROSITE" id="PS50893"/>
    </source>
</evidence>
<dbReference type="SMART" id="SM00382">
    <property type="entry name" value="AAA"/>
    <property type="match status" value="1"/>
</dbReference>
<dbReference type="OrthoDB" id="9806127at2"/>
<dbReference type="PROSITE" id="PS50893">
    <property type="entry name" value="ABC_TRANSPORTER_2"/>
    <property type="match status" value="1"/>
</dbReference>
<dbReference type="InterPro" id="IPR036640">
    <property type="entry name" value="ABC1_TM_sf"/>
</dbReference>
<dbReference type="InterPro" id="IPR039421">
    <property type="entry name" value="Type_1_exporter"/>
</dbReference>
<dbReference type="Pfam" id="PF00005">
    <property type="entry name" value="ABC_tran"/>
    <property type="match status" value="1"/>
</dbReference>
<dbReference type="RefSeq" id="WP_101627266.1">
    <property type="nucleotide sequence ID" value="NZ_PKKJ01000001.1"/>
</dbReference>
<dbReference type="Gene3D" id="3.40.50.300">
    <property type="entry name" value="P-loop containing nucleotide triphosphate hydrolases"/>
    <property type="match status" value="1"/>
</dbReference>
<dbReference type="InterPro" id="IPR003439">
    <property type="entry name" value="ABC_transporter-like_ATP-bd"/>
</dbReference>
<evidence type="ECO:0000256" key="5">
    <source>
        <dbReference type="ARBA" id="ARBA00022989"/>
    </source>
</evidence>